<feature type="non-terminal residue" evidence="2">
    <location>
        <position position="358"/>
    </location>
</feature>
<keyword evidence="3" id="KW-1185">Reference proteome</keyword>
<dbReference type="EMBL" id="CAUYUJ010009527">
    <property type="protein sequence ID" value="CAK0827038.1"/>
    <property type="molecule type" value="Genomic_DNA"/>
</dbReference>
<feature type="region of interest" description="Disordered" evidence="1">
    <location>
        <begin position="339"/>
        <end position="358"/>
    </location>
</feature>
<feature type="compositionally biased region" description="Low complexity" evidence="1">
    <location>
        <begin position="155"/>
        <end position="165"/>
    </location>
</feature>
<gene>
    <name evidence="2" type="ORF">PCOR1329_LOCUS26665</name>
</gene>
<name>A0ABN9S7Q6_9DINO</name>
<accession>A0ABN9S7Q6</accession>
<dbReference type="Proteomes" id="UP001189429">
    <property type="component" value="Unassembled WGS sequence"/>
</dbReference>
<evidence type="ECO:0000313" key="3">
    <source>
        <dbReference type="Proteomes" id="UP001189429"/>
    </source>
</evidence>
<sequence>MDTFEERLSGHGCAMRQRDHWQSGPFWPPMSILIRAGARPLRVSTSSPKDQPPPRGLWSAWAPSAEEAHGTQPRRPPTSAPPAGRPPGAQASPESPRPRGGPHGPTCLSSHRAGARPTAPGDEPARRARHPTAAGRGPPAPGRLPRRPHRPTRPPAALAAPRAARWTGLAAAPCRGASEQHKAPPSAPAPPLLPGTPAPAPAAAPAPPASLSPRLWATFRSCLRLCVARRLRAESAASCGAAPAASSRLPLLLPRSAADLAPRAEPGFRRGPPAACSSCCRRCCCCCCCCRGWPHACRGGSGSERERRRTQTMGSRWGGGVCKNVLRIGIERHSLAIKPRTSAKGPGGRRRGLVPEPL</sequence>
<organism evidence="2 3">
    <name type="scientific">Prorocentrum cordatum</name>
    <dbReference type="NCBI Taxonomy" id="2364126"/>
    <lineage>
        <taxon>Eukaryota</taxon>
        <taxon>Sar</taxon>
        <taxon>Alveolata</taxon>
        <taxon>Dinophyceae</taxon>
        <taxon>Prorocentrales</taxon>
        <taxon>Prorocentraceae</taxon>
        <taxon>Prorocentrum</taxon>
    </lineage>
</organism>
<feature type="compositionally biased region" description="Pro residues" evidence="1">
    <location>
        <begin position="185"/>
        <end position="209"/>
    </location>
</feature>
<feature type="region of interest" description="Disordered" evidence="1">
    <location>
        <begin position="38"/>
        <end position="209"/>
    </location>
</feature>
<protein>
    <recommendedName>
        <fullName evidence="4">Basic proline-rich protein-like</fullName>
    </recommendedName>
</protein>
<evidence type="ECO:0008006" key="4">
    <source>
        <dbReference type="Google" id="ProtNLM"/>
    </source>
</evidence>
<feature type="region of interest" description="Disordered" evidence="1">
    <location>
        <begin position="1"/>
        <end position="25"/>
    </location>
</feature>
<comment type="caution">
    <text evidence="2">The sequence shown here is derived from an EMBL/GenBank/DDBJ whole genome shotgun (WGS) entry which is preliminary data.</text>
</comment>
<evidence type="ECO:0000313" key="2">
    <source>
        <dbReference type="EMBL" id="CAK0827038.1"/>
    </source>
</evidence>
<evidence type="ECO:0000256" key="1">
    <source>
        <dbReference type="SAM" id="MobiDB-lite"/>
    </source>
</evidence>
<reference evidence="2" key="1">
    <citation type="submission" date="2023-10" db="EMBL/GenBank/DDBJ databases">
        <authorList>
            <person name="Chen Y."/>
            <person name="Shah S."/>
            <person name="Dougan E. K."/>
            <person name="Thang M."/>
            <person name="Chan C."/>
        </authorList>
    </citation>
    <scope>NUCLEOTIDE SEQUENCE [LARGE SCALE GENOMIC DNA]</scope>
</reference>
<proteinExistence type="predicted"/>
<feature type="compositionally biased region" description="Pro residues" evidence="1">
    <location>
        <begin position="74"/>
        <end position="85"/>
    </location>
</feature>